<dbReference type="CDD" id="cd00371">
    <property type="entry name" value="HMA"/>
    <property type="match status" value="1"/>
</dbReference>
<dbReference type="GO" id="GO:0046872">
    <property type="term" value="F:metal ion binding"/>
    <property type="evidence" value="ECO:0007669"/>
    <property type="project" value="InterPro"/>
</dbReference>
<evidence type="ECO:0000313" key="3">
    <source>
        <dbReference type="Proteomes" id="UP000236161"/>
    </source>
</evidence>
<dbReference type="InterPro" id="IPR006121">
    <property type="entry name" value="HMA_dom"/>
</dbReference>
<organism evidence="2 3">
    <name type="scientific">Apostasia shenzhenica</name>
    <dbReference type="NCBI Taxonomy" id="1088818"/>
    <lineage>
        <taxon>Eukaryota</taxon>
        <taxon>Viridiplantae</taxon>
        <taxon>Streptophyta</taxon>
        <taxon>Embryophyta</taxon>
        <taxon>Tracheophyta</taxon>
        <taxon>Spermatophyta</taxon>
        <taxon>Magnoliopsida</taxon>
        <taxon>Liliopsida</taxon>
        <taxon>Asparagales</taxon>
        <taxon>Orchidaceae</taxon>
        <taxon>Apostasioideae</taxon>
        <taxon>Apostasia</taxon>
    </lineage>
</organism>
<dbReference type="PROSITE" id="PS50846">
    <property type="entry name" value="HMA_2"/>
    <property type="match status" value="1"/>
</dbReference>
<accession>A0A2H9ZW57</accession>
<sequence>MGKIVRMPCARVAPAEVDKAPKATVKPTSFFSEGMGGLFMKWTYSTDVKGYRKVMIGGVQLDCEGCPKKVRHTISQTEGVLQIKTDMENEIVVVMGKNMSMTELKKNVRMASKTAEILDILPWKIKY</sequence>
<feature type="domain" description="HMA" evidence="1">
    <location>
        <begin position="52"/>
        <end position="116"/>
    </location>
</feature>
<dbReference type="Pfam" id="PF00403">
    <property type="entry name" value="HMA"/>
    <property type="match status" value="1"/>
</dbReference>
<protein>
    <recommendedName>
        <fullName evidence="1">HMA domain-containing protein</fullName>
    </recommendedName>
</protein>
<name>A0A2H9ZW57_9ASPA</name>
<dbReference type="InterPro" id="IPR036163">
    <property type="entry name" value="HMA_dom_sf"/>
</dbReference>
<dbReference type="EMBL" id="KZ453122">
    <property type="protein sequence ID" value="PKA47514.1"/>
    <property type="molecule type" value="Genomic_DNA"/>
</dbReference>
<dbReference type="SUPFAM" id="SSF55008">
    <property type="entry name" value="HMA, heavy metal-associated domain"/>
    <property type="match status" value="1"/>
</dbReference>
<keyword evidence="3" id="KW-1185">Reference proteome</keyword>
<evidence type="ECO:0000259" key="1">
    <source>
        <dbReference type="PROSITE" id="PS50846"/>
    </source>
</evidence>
<dbReference type="OrthoDB" id="733365at2759"/>
<proteinExistence type="predicted"/>
<reference evidence="2 3" key="1">
    <citation type="journal article" date="2017" name="Nature">
        <title>The Apostasia genome and the evolution of orchids.</title>
        <authorList>
            <person name="Zhang G.Q."/>
            <person name="Liu K.W."/>
            <person name="Li Z."/>
            <person name="Lohaus R."/>
            <person name="Hsiao Y.Y."/>
            <person name="Niu S.C."/>
            <person name="Wang J.Y."/>
            <person name="Lin Y.C."/>
            <person name="Xu Q."/>
            <person name="Chen L.J."/>
            <person name="Yoshida K."/>
            <person name="Fujiwara S."/>
            <person name="Wang Z.W."/>
            <person name="Zhang Y.Q."/>
            <person name="Mitsuda N."/>
            <person name="Wang M."/>
            <person name="Liu G.H."/>
            <person name="Pecoraro L."/>
            <person name="Huang H.X."/>
            <person name="Xiao X.J."/>
            <person name="Lin M."/>
            <person name="Wu X.Y."/>
            <person name="Wu W.L."/>
            <person name="Chen Y.Y."/>
            <person name="Chang S.B."/>
            <person name="Sakamoto S."/>
            <person name="Ohme-Takagi M."/>
            <person name="Yagi M."/>
            <person name="Zeng S.J."/>
            <person name="Shen C.Y."/>
            <person name="Yeh C.M."/>
            <person name="Luo Y.B."/>
            <person name="Tsai W.C."/>
            <person name="Van de Peer Y."/>
            <person name="Liu Z.J."/>
        </authorList>
    </citation>
    <scope>NUCLEOTIDE SEQUENCE [LARGE SCALE GENOMIC DNA]</scope>
    <source>
        <strain evidence="3">cv. Shenzhen</strain>
        <tissue evidence="2">Stem</tissue>
    </source>
</reference>
<dbReference type="Gene3D" id="3.30.70.100">
    <property type="match status" value="1"/>
</dbReference>
<gene>
    <name evidence="2" type="ORF">AXF42_Ash014710</name>
</gene>
<evidence type="ECO:0000313" key="2">
    <source>
        <dbReference type="EMBL" id="PKA47514.1"/>
    </source>
</evidence>
<dbReference type="AlphaFoldDB" id="A0A2H9ZW57"/>
<dbReference type="Proteomes" id="UP000236161">
    <property type="component" value="Unassembled WGS sequence"/>
</dbReference>